<dbReference type="VEuPathDB" id="FungiDB:ASPSYDRAFT_1158620"/>
<dbReference type="InterPro" id="IPR018376">
    <property type="entry name" value="Enoyl-CoA_hyd/isom_CS"/>
</dbReference>
<dbReference type="GeneID" id="63756122"/>
<gene>
    <name evidence="4" type="ORF">ASPSYDRAFT_1158620</name>
</gene>
<dbReference type="InterPro" id="IPR029045">
    <property type="entry name" value="ClpP/crotonase-like_dom_sf"/>
</dbReference>
<name>A0A1L9T9R7_9EURO</name>
<evidence type="ECO:0000313" key="5">
    <source>
        <dbReference type="Proteomes" id="UP000184356"/>
    </source>
</evidence>
<sequence length="258" mass="27446">MSQPSDLVISTTPQPGTRVCTLNRPAKRNALSQDLIDQLLRQLQRASADPAVRAIIITGAGGFFSAGADIKEISQLDAEDARRVRYLQDLCDGLRNVRKPVIAAVEGKALGGGFELALMADFIVATSESQFGLPEVSIGLIPGAGGTQRLTSALGKYRAMNVILLGELLSGTEAHNVGLVSHLAEPGKAGERALDVAANLASRSPTALQLAKEAICTADELGQDEPFERSLYYMAFGTKDKKEGVSAFLEKRAPVWNN</sequence>
<accession>A0A1L9T9R7</accession>
<organism evidence="4 5">
    <name type="scientific">Aspergillus sydowii CBS 593.65</name>
    <dbReference type="NCBI Taxonomy" id="1036612"/>
    <lineage>
        <taxon>Eukaryota</taxon>
        <taxon>Fungi</taxon>
        <taxon>Dikarya</taxon>
        <taxon>Ascomycota</taxon>
        <taxon>Pezizomycotina</taxon>
        <taxon>Eurotiomycetes</taxon>
        <taxon>Eurotiomycetidae</taxon>
        <taxon>Eurotiales</taxon>
        <taxon>Aspergillaceae</taxon>
        <taxon>Aspergillus</taxon>
        <taxon>Aspergillus subgen. Nidulantes</taxon>
    </lineage>
</organism>
<dbReference type="InterPro" id="IPR014748">
    <property type="entry name" value="Enoyl-CoA_hydra_C"/>
</dbReference>
<dbReference type="Proteomes" id="UP000184356">
    <property type="component" value="Unassembled WGS sequence"/>
</dbReference>
<keyword evidence="5" id="KW-1185">Reference proteome</keyword>
<dbReference type="Pfam" id="PF00378">
    <property type="entry name" value="ECH_1"/>
    <property type="match status" value="1"/>
</dbReference>
<dbReference type="SUPFAM" id="SSF52096">
    <property type="entry name" value="ClpP/crotonase"/>
    <property type="match status" value="1"/>
</dbReference>
<keyword evidence="2" id="KW-0456">Lyase</keyword>
<dbReference type="FunFam" id="3.90.226.10:FF:000009">
    <property type="entry name" value="Carnitinyl-CoA dehydratase"/>
    <property type="match status" value="1"/>
</dbReference>
<dbReference type="InterPro" id="IPR001753">
    <property type="entry name" value="Enoyl-CoA_hydra/iso"/>
</dbReference>
<dbReference type="GO" id="GO:0006635">
    <property type="term" value="P:fatty acid beta-oxidation"/>
    <property type="evidence" value="ECO:0007669"/>
    <property type="project" value="TreeGrafter"/>
</dbReference>
<comment type="similarity">
    <text evidence="1 3">Belongs to the enoyl-CoA hydratase/isomerase family.</text>
</comment>
<dbReference type="PANTHER" id="PTHR11941">
    <property type="entry name" value="ENOYL-COA HYDRATASE-RELATED"/>
    <property type="match status" value="1"/>
</dbReference>
<protein>
    <recommendedName>
        <fullName evidence="6">Enoyl-CoA hydratase</fullName>
    </recommendedName>
</protein>
<dbReference type="RefSeq" id="XP_040699921.1">
    <property type="nucleotide sequence ID" value="XM_040840049.1"/>
</dbReference>
<dbReference type="Gene3D" id="1.10.12.10">
    <property type="entry name" value="Lyase 2-enoyl-coa Hydratase, Chain A, domain 2"/>
    <property type="match status" value="1"/>
</dbReference>
<evidence type="ECO:0000256" key="2">
    <source>
        <dbReference type="ARBA" id="ARBA00023239"/>
    </source>
</evidence>
<dbReference type="AlphaFoldDB" id="A0A1L9T9R7"/>
<dbReference type="GO" id="GO:0016836">
    <property type="term" value="F:hydro-lyase activity"/>
    <property type="evidence" value="ECO:0007669"/>
    <property type="project" value="UniProtKB-ARBA"/>
</dbReference>
<dbReference type="PROSITE" id="PS00166">
    <property type="entry name" value="ENOYL_COA_HYDRATASE"/>
    <property type="match status" value="1"/>
</dbReference>
<evidence type="ECO:0008006" key="6">
    <source>
        <dbReference type="Google" id="ProtNLM"/>
    </source>
</evidence>
<dbReference type="PANTHER" id="PTHR11941:SF166">
    <property type="entry name" value="ENOYL-COA HYDRATASE_ISOMERASE FAMILY PROTEIN (AFU_ORTHOLOGUE AFUA_8G01210)"/>
    <property type="match status" value="1"/>
</dbReference>
<dbReference type="Gene3D" id="3.90.226.10">
    <property type="entry name" value="2-enoyl-CoA Hydratase, Chain A, domain 1"/>
    <property type="match status" value="1"/>
</dbReference>
<reference evidence="5" key="1">
    <citation type="journal article" date="2017" name="Genome Biol.">
        <title>Comparative genomics reveals high biological diversity and specific adaptations in the industrially and medically important fungal genus Aspergillus.</title>
        <authorList>
            <person name="de Vries R.P."/>
            <person name="Riley R."/>
            <person name="Wiebenga A."/>
            <person name="Aguilar-Osorio G."/>
            <person name="Amillis S."/>
            <person name="Uchima C.A."/>
            <person name="Anderluh G."/>
            <person name="Asadollahi M."/>
            <person name="Askin M."/>
            <person name="Barry K."/>
            <person name="Battaglia E."/>
            <person name="Bayram O."/>
            <person name="Benocci T."/>
            <person name="Braus-Stromeyer S.A."/>
            <person name="Caldana C."/>
            <person name="Canovas D."/>
            <person name="Cerqueira G.C."/>
            <person name="Chen F."/>
            <person name="Chen W."/>
            <person name="Choi C."/>
            <person name="Clum A."/>
            <person name="Dos Santos R.A."/>
            <person name="Damasio A.R."/>
            <person name="Diallinas G."/>
            <person name="Emri T."/>
            <person name="Fekete E."/>
            <person name="Flipphi M."/>
            <person name="Freyberg S."/>
            <person name="Gallo A."/>
            <person name="Gournas C."/>
            <person name="Habgood R."/>
            <person name="Hainaut M."/>
            <person name="Harispe M.L."/>
            <person name="Henrissat B."/>
            <person name="Hilden K.S."/>
            <person name="Hope R."/>
            <person name="Hossain A."/>
            <person name="Karabika E."/>
            <person name="Karaffa L."/>
            <person name="Karanyi Z."/>
            <person name="Krasevec N."/>
            <person name="Kuo A."/>
            <person name="Kusch H."/>
            <person name="LaButti K."/>
            <person name="Lagendijk E.L."/>
            <person name="Lapidus A."/>
            <person name="Levasseur A."/>
            <person name="Lindquist E."/>
            <person name="Lipzen A."/>
            <person name="Logrieco A.F."/>
            <person name="MacCabe A."/>
            <person name="Maekelae M.R."/>
            <person name="Malavazi I."/>
            <person name="Melin P."/>
            <person name="Meyer V."/>
            <person name="Mielnichuk N."/>
            <person name="Miskei M."/>
            <person name="Molnar A.P."/>
            <person name="Mule G."/>
            <person name="Ngan C.Y."/>
            <person name="Orejas M."/>
            <person name="Orosz E."/>
            <person name="Ouedraogo J.P."/>
            <person name="Overkamp K.M."/>
            <person name="Park H.-S."/>
            <person name="Perrone G."/>
            <person name="Piumi F."/>
            <person name="Punt P.J."/>
            <person name="Ram A.F."/>
            <person name="Ramon A."/>
            <person name="Rauscher S."/>
            <person name="Record E."/>
            <person name="Riano-Pachon D.M."/>
            <person name="Robert V."/>
            <person name="Roehrig J."/>
            <person name="Ruller R."/>
            <person name="Salamov A."/>
            <person name="Salih N.S."/>
            <person name="Samson R.A."/>
            <person name="Sandor E."/>
            <person name="Sanguinetti M."/>
            <person name="Schuetze T."/>
            <person name="Sepcic K."/>
            <person name="Shelest E."/>
            <person name="Sherlock G."/>
            <person name="Sophianopoulou V."/>
            <person name="Squina F.M."/>
            <person name="Sun H."/>
            <person name="Susca A."/>
            <person name="Todd R.B."/>
            <person name="Tsang A."/>
            <person name="Unkles S.E."/>
            <person name="van de Wiele N."/>
            <person name="van Rossen-Uffink D."/>
            <person name="Oliveira J.V."/>
            <person name="Vesth T.C."/>
            <person name="Visser J."/>
            <person name="Yu J.-H."/>
            <person name="Zhou M."/>
            <person name="Andersen M.R."/>
            <person name="Archer D.B."/>
            <person name="Baker S.E."/>
            <person name="Benoit I."/>
            <person name="Brakhage A.A."/>
            <person name="Braus G.H."/>
            <person name="Fischer R."/>
            <person name="Frisvad J.C."/>
            <person name="Goldman G.H."/>
            <person name="Houbraken J."/>
            <person name="Oakley B."/>
            <person name="Pocsi I."/>
            <person name="Scazzocchio C."/>
            <person name="Seiboth B."/>
            <person name="vanKuyk P.A."/>
            <person name="Wortman J."/>
            <person name="Dyer P.S."/>
            <person name="Grigoriev I.V."/>
        </authorList>
    </citation>
    <scope>NUCLEOTIDE SEQUENCE [LARGE SCALE GENOMIC DNA]</scope>
    <source>
        <strain evidence="5">CBS 593.65</strain>
    </source>
</reference>
<evidence type="ECO:0000256" key="3">
    <source>
        <dbReference type="RuleBase" id="RU003707"/>
    </source>
</evidence>
<evidence type="ECO:0000256" key="1">
    <source>
        <dbReference type="ARBA" id="ARBA00005254"/>
    </source>
</evidence>
<dbReference type="EMBL" id="KV878591">
    <property type="protein sequence ID" value="OJJ56115.1"/>
    <property type="molecule type" value="Genomic_DNA"/>
</dbReference>
<dbReference type="FunFam" id="1.10.12.10:FF:000001">
    <property type="entry name" value="Probable enoyl-CoA hydratase, mitochondrial"/>
    <property type="match status" value="1"/>
</dbReference>
<dbReference type="GO" id="GO:0005739">
    <property type="term" value="C:mitochondrion"/>
    <property type="evidence" value="ECO:0007669"/>
    <property type="project" value="TreeGrafter"/>
</dbReference>
<proteinExistence type="inferred from homology"/>
<evidence type="ECO:0000313" key="4">
    <source>
        <dbReference type="EMBL" id="OJJ56115.1"/>
    </source>
</evidence>
<dbReference type="OrthoDB" id="2018133at2759"/>
<dbReference type="CDD" id="cd06558">
    <property type="entry name" value="crotonase-like"/>
    <property type="match status" value="1"/>
</dbReference>
<dbReference type="STRING" id="1036612.A0A1L9T9R7"/>